<dbReference type="EMBL" id="LWUJ01000011">
    <property type="protein sequence ID" value="OAL10337.1"/>
    <property type="molecule type" value="Genomic_DNA"/>
</dbReference>
<dbReference type="SUPFAM" id="SSF47729">
    <property type="entry name" value="IHF-like DNA-binding proteins"/>
    <property type="match status" value="1"/>
</dbReference>
<reference evidence="5" key="1">
    <citation type="submission" date="2016-04" db="EMBL/GenBank/DDBJ databases">
        <authorList>
            <person name="Quiroz-Castaneda R.E."/>
            <person name="Martinez-Ocampo F."/>
        </authorList>
    </citation>
    <scope>NUCLEOTIDE SEQUENCE [LARGE SCALE GENOMIC DNA]</scope>
    <source>
        <strain evidence="5">INIFAP01</strain>
    </source>
</reference>
<comment type="caution">
    <text evidence="4">The sequence shown here is derived from an EMBL/GenBank/DDBJ whole genome shotgun (WGS) entry which is preliminary data.</text>
</comment>
<protein>
    <submittedName>
        <fullName evidence="4">DNA-binding protein</fullName>
    </submittedName>
</protein>
<evidence type="ECO:0000313" key="4">
    <source>
        <dbReference type="EMBL" id="OAL10337.1"/>
    </source>
</evidence>
<dbReference type="Gene3D" id="4.10.520.10">
    <property type="entry name" value="IHF-like DNA-binding proteins"/>
    <property type="match status" value="1"/>
</dbReference>
<dbReference type="PANTHER" id="PTHR33175:SF3">
    <property type="entry name" value="DNA-BINDING PROTEIN HU-BETA"/>
    <property type="match status" value="1"/>
</dbReference>
<dbReference type="GO" id="GO:0003677">
    <property type="term" value="F:DNA binding"/>
    <property type="evidence" value="ECO:0007669"/>
    <property type="project" value="UniProtKB-KW"/>
</dbReference>
<sequence>MNKKELISEIAKRSGVSQKDAQSVLNAFQRLTLENLKNDKEVVFLDLGKFKVVERAARKGVNPATKQPIDIPAKKKPSLVASRKFKAFVEGSEDIDNFSY</sequence>
<keyword evidence="2 4" id="KW-0238">DNA-binding</keyword>
<evidence type="ECO:0000256" key="3">
    <source>
        <dbReference type="RuleBase" id="RU003939"/>
    </source>
</evidence>
<dbReference type="AlphaFoldDB" id="A0A1A9QCY7"/>
<dbReference type="STRING" id="432608.A6V39_02770"/>
<dbReference type="Pfam" id="PF00216">
    <property type="entry name" value="Bac_DNA_binding"/>
    <property type="match status" value="1"/>
</dbReference>
<dbReference type="SMART" id="SM00411">
    <property type="entry name" value="BHL"/>
    <property type="match status" value="1"/>
</dbReference>
<comment type="similarity">
    <text evidence="3">Belongs to the bacterial histone-like protein family.</text>
</comment>
<dbReference type="CDD" id="cd00591">
    <property type="entry name" value="HU_IHF"/>
    <property type="match status" value="1"/>
</dbReference>
<dbReference type="InterPro" id="IPR000119">
    <property type="entry name" value="Hist_DNA-bd"/>
</dbReference>
<gene>
    <name evidence="4" type="ORF">A6V39_02770</name>
</gene>
<keyword evidence="1" id="KW-0226">DNA condensation</keyword>
<dbReference type="GO" id="GO:0005829">
    <property type="term" value="C:cytosol"/>
    <property type="evidence" value="ECO:0007669"/>
    <property type="project" value="TreeGrafter"/>
</dbReference>
<dbReference type="PANTHER" id="PTHR33175">
    <property type="entry name" value="DNA-BINDING PROTEIN HU"/>
    <property type="match status" value="1"/>
</dbReference>
<keyword evidence="5" id="KW-1185">Reference proteome</keyword>
<evidence type="ECO:0000256" key="1">
    <source>
        <dbReference type="ARBA" id="ARBA00023067"/>
    </source>
</evidence>
<dbReference type="Proteomes" id="UP000077623">
    <property type="component" value="Unassembled WGS sequence"/>
</dbReference>
<dbReference type="RefSeq" id="WP_187150180.1">
    <property type="nucleotide sequence ID" value="NZ_LWUJ01000011.1"/>
</dbReference>
<dbReference type="GO" id="GO:0030261">
    <property type="term" value="P:chromosome condensation"/>
    <property type="evidence" value="ECO:0007669"/>
    <property type="project" value="UniProtKB-KW"/>
</dbReference>
<accession>A0A1A9QCY7</accession>
<proteinExistence type="inferred from homology"/>
<organism evidence="4 5">
    <name type="scientific">Candidatus Mycoplasma haematobovis</name>
    <dbReference type="NCBI Taxonomy" id="432608"/>
    <lineage>
        <taxon>Bacteria</taxon>
        <taxon>Bacillati</taxon>
        <taxon>Mycoplasmatota</taxon>
        <taxon>Mollicutes</taxon>
        <taxon>Mycoplasmataceae</taxon>
        <taxon>Mycoplasma</taxon>
    </lineage>
</organism>
<dbReference type="GO" id="GO:0030527">
    <property type="term" value="F:structural constituent of chromatin"/>
    <property type="evidence" value="ECO:0007669"/>
    <property type="project" value="InterPro"/>
</dbReference>
<evidence type="ECO:0000256" key="2">
    <source>
        <dbReference type="ARBA" id="ARBA00023125"/>
    </source>
</evidence>
<evidence type="ECO:0000313" key="5">
    <source>
        <dbReference type="Proteomes" id="UP000077623"/>
    </source>
</evidence>
<name>A0A1A9QCY7_9MOLU</name>
<dbReference type="InterPro" id="IPR010992">
    <property type="entry name" value="IHF-like_DNA-bd_dom_sf"/>
</dbReference>